<feature type="domain" description="HTH LytTR-type" evidence="3">
    <location>
        <begin position="129"/>
        <end position="223"/>
    </location>
</feature>
<protein>
    <submittedName>
        <fullName evidence="4">LytTR family DNA-binding domain-containing protein</fullName>
    </submittedName>
</protein>
<dbReference type="Pfam" id="PF04397">
    <property type="entry name" value="LytTR"/>
    <property type="match status" value="1"/>
</dbReference>
<dbReference type="GO" id="GO:0003677">
    <property type="term" value="F:DNA binding"/>
    <property type="evidence" value="ECO:0007669"/>
    <property type="project" value="UniProtKB-KW"/>
</dbReference>
<dbReference type="InterPro" id="IPR011006">
    <property type="entry name" value="CheY-like_superfamily"/>
</dbReference>
<dbReference type="PROSITE" id="PS50930">
    <property type="entry name" value="HTH_LYTTR"/>
    <property type="match status" value="1"/>
</dbReference>
<dbReference type="InterPro" id="IPR046947">
    <property type="entry name" value="LytR-like"/>
</dbReference>
<proteinExistence type="predicted"/>
<accession>A0ABZ0W396</accession>
<gene>
    <name evidence="4" type="ORF">U0035_12920</name>
</gene>
<organism evidence="4 5">
    <name type="scientific">Niabella yanshanensis</name>
    <dbReference type="NCBI Taxonomy" id="577386"/>
    <lineage>
        <taxon>Bacteria</taxon>
        <taxon>Pseudomonadati</taxon>
        <taxon>Bacteroidota</taxon>
        <taxon>Chitinophagia</taxon>
        <taxon>Chitinophagales</taxon>
        <taxon>Chitinophagaceae</taxon>
        <taxon>Niabella</taxon>
    </lineage>
</organism>
<dbReference type="InterPro" id="IPR001789">
    <property type="entry name" value="Sig_transdc_resp-reg_receiver"/>
</dbReference>
<feature type="domain" description="Response regulatory" evidence="2">
    <location>
        <begin position="2"/>
        <end position="113"/>
    </location>
</feature>
<name>A0ABZ0W396_9BACT</name>
<evidence type="ECO:0000256" key="1">
    <source>
        <dbReference type="PROSITE-ProRule" id="PRU00169"/>
    </source>
</evidence>
<keyword evidence="4" id="KW-0238">DNA-binding</keyword>
<reference evidence="4 5" key="1">
    <citation type="submission" date="2023-12" db="EMBL/GenBank/DDBJ databases">
        <title>Genome sequencing and assembly of bacterial species from a model synthetic community.</title>
        <authorList>
            <person name="Hogle S.L."/>
        </authorList>
    </citation>
    <scope>NUCLEOTIDE SEQUENCE [LARGE SCALE GENOMIC DNA]</scope>
    <source>
        <strain evidence="4 5">HAMBI_3031</strain>
    </source>
</reference>
<evidence type="ECO:0000313" key="4">
    <source>
        <dbReference type="EMBL" id="WQD36570.1"/>
    </source>
</evidence>
<keyword evidence="5" id="KW-1185">Reference proteome</keyword>
<keyword evidence="1" id="KW-0597">Phosphoprotein</keyword>
<evidence type="ECO:0000259" key="2">
    <source>
        <dbReference type="PROSITE" id="PS50110"/>
    </source>
</evidence>
<dbReference type="RefSeq" id="WP_114790194.1">
    <property type="nucleotide sequence ID" value="NZ_CP139960.1"/>
</dbReference>
<dbReference type="PANTHER" id="PTHR37299:SF1">
    <property type="entry name" value="STAGE 0 SPORULATION PROTEIN A HOMOLOG"/>
    <property type="match status" value="1"/>
</dbReference>
<evidence type="ECO:0000259" key="3">
    <source>
        <dbReference type="PROSITE" id="PS50930"/>
    </source>
</evidence>
<dbReference type="PROSITE" id="PS50110">
    <property type="entry name" value="RESPONSE_REGULATORY"/>
    <property type="match status" value="1"/>
</dbReference>
<dbReference type="Proteomes" id="UP001325680">
    <property type="component" value="Chromosome"/>
</dbReference>
<dbReference type="SUPFAM" id="SSF52172">
    <property type="entry name" value="CheY-like"/>
    <property type="match status" value="1"/>
</dbReference>
<dbReference type="Pfam" id="PF00072">
    <property type="entry name" value="Response_reg"/>
    <property type="match status" value="1"/>
</dbReference>
<sequence length="223" mass="25430">MIAIAIDDEPIALEVIKSHAAKVPFVDLKATFTNAFEAIGFLQKNKTDLLFLDIKMPDISGIEFFKSLTNPPMVIFTTAYSEHAVEGFEVSAIDYLLKPFSLSRFLKACTKANELLSFKSGVSRHTDHIFLKDGYEQVKIMFDDILYIEASGNYLNIFLKDQPKIMTRSTINDLAMQLPENDFTRVHRSYIVNNRHIEKYNKQAVFIGFTEIPIGNTYQFPAK</sequence>
<dbReference type="SMART" id="SM00850">
    <property type="entry name" value="LytTR"/>
    <property type="match status" value="1"/>
</dbReference>
<feature type="modified residue" description="4-aspartylphosphate" evidence="1">
    <location>
        <position position="53"/>
    </location>
</feature>
<dbReference type="InterPro" id="IPR007492">
    <property type="entry name" value="LytTR_DNA-bd_dom"/>
</dbReference>
<dbReference type="PANTHER" id="PTHR37299">
    <property type="entry name" value="TRANSCRIPTIONAL REGULATOR-RELATED"/>
    <property type="match status" value="1"/>
</dbReference>
<dbReference type="Gene3D" id="2.40.50.1020">
    <property type="entry name" value="LytTr DNA-binding domain"/>
    <property type="match status" value="1"/>
</dbReference>
<dbReference type="EMBL" id="CP139960">
    <property type="protein sequence ID" value="WQD36570.1"/>
    <property type="molecule type" value="Genomic_DNA"/>
</dbReference>
<evidence type="ECO:0000313" key="5">
    <source>
        <dbReference type="Proteomes" id="UP001325680"/>
    </source>
</evidence>
<dbReference type="Gene3D" id="3.40.50.2300">
    <property type="match status" value="1"/>
</dbReference>
<dbReference type="SMART" id="SM00448">
    <property type="entry name" value="REC"/>
    <property type="match status" value="1"/>
</dbReference>